<organism evidence="2 3">
    <name type="scientific">Cutaneotrichosporon oleaginosum</name>
    <dbReference type="NCBI Taxonomy" id="879819"/>
    <lineage>
        <taxon>Eukaryota</taxon>
        <taxon>Fungi</taxon>
        <taxon>Dikarya</taxon>
        <taxon>Basidiomycota</taxon>
        <taxon>Agaricomycotina</taxon>
        <taxon>Tremellomycetes</taxon>
        <taxon>Trichosporonales</taxon>
        <taxon>Trichosporonaceae</taxon>
        <taxon>Cutaneotrichosporon</taxon>
    </lineage>
</organism>
<reference evidence="2 3" key="1">
    <citation type="submission" date="2015-03" db="EMBL/GenBank/DDBJ databases">
        <title>Genomics and transcriptomics of the oil-accumulating basidiomycete yeast T. oleaginosus allow insights into substrate utilization and the diverse evolutionary trajectories of mating systems in fungi.</title>
        <authorList>
            <consortium name="DOE Joint Genome Institute"/>
            <person name="Kourist R."/>
            <person name="Kracht O."/>
            <person name="Bracharz F."/>
            <person name="Lipzen A."/>
            <person name="Nolan M."/>
            <person name="Ohm R."/>
            <person name="Grigoriev I."/>
            <person name="Sun S."/>
            <person name="Heitman J."/>
            <person name="Bruck T."/>
            <person name="Nowrousian M."/>
        </authorList>
    </citation>
    <scope>NUCLEOTIDE SEQUENCE [LARGE SCALE GENOMIC DNA]</scope>
    <source>
        <strain evidence="2 3">IBC0246</strain>
    </source>
</reference>
<gene>
    <name evidence="2" type="ORF">CC85DRAFT_299235</name>
</gene>
<name>A0A0J1BC30_9TREE</name>
<keyword evidence="3" id="KW-1185">Reference proteome</keyword>
<feature type="transmembrane region" description="Helical" evidence="1">
    <location>
        <begin position="43"/>
        <end position="60"/>
    </location>
</feature>
<dbReference type="AlphaFoldDB" id="A0A0J1BC30"/>
<protein>
    <submittedName>
        <fullName evidence="2">Uncharacterized protein</fullName>
    </submittedName>
</protein>
<evidence type="ECO:0000256" key="1">
    <source>
        <dbReference type="SAM" id="Phobius"/>
    </source>
</evidence>
<dbReference type="GeneID" id="28985697"/>
<sequence>MPPTDGATPTIPDTPAPPAPHTCCCSGLRGGYILLPLPGMRDVLALAVGLCALAILLPVARERLGAYLA</sequence>
<proteinExistence type="predicted"/>
<dbReference type="Proteomes" id="UP000053611">
    <property type="component" value="Unassembled WGS sequence"/>
</dbReference>
<keyword evidence="1" id="KW-1133">Transmembrane helix</keyword>
<evidence type="ECO:0000313" key="2">
    <source>
        <dbReference type="EMBL" id="KLT45574.1"/>
    </source>
</evidence>
<evidence type="ECO:0000313" key="3">
    <source>
        <dbReference type="Proteomes" id="UP000053611"/>
    </source>
</evidence>
<accession>A0A0J1BC30</accession>
<keyword evidence="1" id="KW-0472">Membrane</keyword>
<dbReference type="EMBL" id="KQ087180">
    <property type="protein sequence ID" value="KLT45574.1"/>
    <property type="molecule type" value="Genomic_DNA"/>
</dbReference>
<keyword evidence="1" id="KW-0812">Transmembrane</keyword>